<protein>
    <recommendedName>
        <fullName evidence="3">Lipoprotein</fullName>
    </recommendedName>
</protein>
<gene>
    <name evidence="1" type="ORF">ACFU0X_10510</name>
</gene>
<dbReference type="Proteomes" id="UP001600650">
    <property type="component" value="Unassembled WGS sequence"/>
</dbReference>
<sequence length="98" mass="10710">MTAPGPRPTAGGKPAMNRARALVVTALAAAVLLTGCGPKPGPAGTVVDRDRTYWPATKQWTYKLTTEDARGKRTTFKVKRSVYKNCVRRSKYPTCTNR</sequence>
<organism evidence="1 2">
    <name type="scientific">Streptomyces cellulosae</name>
    <dbReference type="NCBI Taxonomy" id="1968"/>
    <lineage>
        <taxon>Bacteria</taxon>
        <taxon>Bacillati</taxon>
        <taxon>Actinomycetota</taxon>
        <taxon>Actinomycetes</taxon>
        <taxon>Kitasatosporales</taxon>
        <taxon>Streptomycetaceae</taxon>
        <taxon>Streptomyces</taxon>
    </lineage>
</organism>
<comment type="caution">
    <text evidence="1">The sequence shown here is derived from an EMBL/GenBank/DDBJ whole genome shotgun (WGS) entry which is preliminary data.</text>
</comment>
<dbReference type="RefSeq" id="WP_381726270.1">
    <property type="nucleotide sequence ID" value="NZ_JBHVBU010000021.1"/>
</dbReference>
<dbReference type="EMBL" id="JBHVBU010000021">
    <property type="protein sequence ID" value="MFE7963470.1"/>
    <property type="molecule type" value="Genomic_DNA"/>
</dbReference>
<evidence type="ECO:0000313" key="2">
    <source>
        <dbReference type="Proteomes" id="UP001600650"/>
    </source>
</evidence>
<evidence type="ECO:0000313" key="1">
    <source>
        <dbReference type="EMBL" id="MFE7963470.1"/>
    </source>
</evidence>
<proteinExistence type="predicted"/>
<evidence type="ECO:0008006" key="3">
    <source>
        <dbReference type="Google" id="ProtNLM"/>
    </source>
</evidence>
<accession>A0ABW6JGJ3</accession>
<reference evidence="1 2" key="1">
    <citation type="submission" date="2024-09" db="EMBL/GenBank/DDBJ databases">
        <title>The Natural Products Discovery Center: Release of the First 8490 Sequenced Strains for Exploring Actinobacteria Biosynthetic Diversity.</title>
        <authorList>
            <person name="Kalkreuter E."/>
            <person name="Kautsar S.A."/>
            <person name="Yang D."/>
            <person name="Bader C.D."/>
            <person name="Teijaro C.N."/>
            <person name="Fluegel L."/>
            <person name="Davis C.M."/>
            <person name="Simpson J.R."/>
            <person name="Lauterbach L."/>
            <person name="Steele A.D."/>
            <person name="Gui C."/>
            <person name="Meng S."/>
            <person name="Li G."/>
            <person name="Viehrig K."/>
            <person name="Ye F."/>
            <person name="Su P."/>
            <person name="Kiefer A.F."/>
            <person name="Nichols A."/>
            <person name="Cepeda A.J."/>
            <person name="Yan W."/>
            <person name="Fan B."/>
            <person name="Jiang Y."/>
            <person name="Adhikari A."/>
            <person name="Zheng C.-J."/>
            <person name="Schuster L."/>
            <person name="Cowan T.M."/>
            <person name="Smanski M.J."/>
            <person name="Chevrette M.G."/>
            <person name="De Carvalho L.P.S."/>
            <person name="Shen B."/>
        </authorList>
    </citation>
    <scope>NUCLEOTIDE SEQUENCE [LARGE SCALE GENOMIC DNA]</scope>
    <source>
        <strain evidence="1 2">NPDC057399</strain>
    </source>
</reference>
<name>A0ABW6JGJ3_STRCE</name>
<keyword evidence="2" id="KW-1185">Reference proteome</keyword>